<dbReference type="GO" id="GO:0005664">
    <property type="term" value="C:nuclear origin of replication recognition complex"/>
    <property type="evidence" value="ECO:0007669"/>
    <property type="project" value="UniProtKB-UniRule"/>
</dbReference>
<accession>A0A1I7WV14</accession>
<evidence type="ECO:0000256" key="1">
    <source>
        <dbReference type="ARBA" id="ARBA00004123"/>
    </source>
</evidence>
<evidence type="ECO:0000313" key="9">
    <source>
        <dbReference type="Proteomes" id="UP000095283"/>
    </source>
</evidence>
<evidence type="ECO:0000256" key="6">
    <source>
        <dbReference type="RuleBase" id="RU368084"/>
    </source>
</evidence>
<evidence type="ECO:0000259" key="7">
    <source>
        <dbReference type="Pfam" id="PF04084"/>
    </source>
</evidence>
<dbReference type="Proteomes" id="UP000095283">
    <property type="component" value="Unplaced"/>
</dbReference>
<sequence length="276" mass="31324">MLAEVFLVYGVGSKRKILSEFRDLKLKSYCTLTIDGFREDVSIRSILSIIIESLKLANCEQKRRSVVEWATDIARKIHSEKKQLIILLNNIDGTNLRDSLTQNALLALAESEAVSLVATIDHVNATALWNTRQLSSFNWLYMRIDTFAVPSVELLAGQSRALGLNSKTSQGAHSLTSLDILWQSLATNSREIFRIFFSLFFLKNEPLLFWDLFNVAKDNFIVSSDTALRQQLVEFSDHRILRMKRSDSGDDELVGLLDKSLVEKFLTEKGLSFDID</sequence>
<keyword evidence="9" id="KW-1185">Reference proteome</keyword>
<dbReference type="InterPro" id="IPR007220">
    <property type="entry name" value="ORC2"/>
</dbReference>
<name>A0A1I7WV14_HETBA</name>
<dbReference type="AlphaFoldDB" id="A0A1I7WV14"/>
<dbReference type="WBParaSite" id="Hba_09041">
    <property type="protein sequence ID" value="Hba_09041"/>
    <property type="gene ID" value="Hba_09041"/>
</dbReference>
<feature type="domain" description="Origin recognition complex subunit 2 winged-helix" evidence="8">
    <location>
        <begin position="210"/>
        <end position="251"/>
    </location>
</feature>
<keyword evidence="4 6" id="KW-0235">DNA replication</keyword>
<dbReference type="PANTHER" id="PTHR14052">
    <property type="entry name" value="ORIGIN RECOGNITION COMPLEX SUBUNIT 2"/>
    <property type="match status" value="1"/>
</dbReference>
<dbReference type="PANTHER" id="PTHR14052:SF0">
    <property type="entry name" value="ORIGIN RECOGNITION COMPLEX SUBUNIT 2"/>
    <property type="match status" value="1"/>
</dbReference>
<evidence type="ECO:0000256" key="5">
    <source>
        <dbReference type="ARBA" id="ARBA00023242"/>
    </source>
</evidence>
<evidence type="ECO:0000256" key="3">
    <source>
        <dbReference type="ARBA" id="ARBA00019080"/>
    </source>
</evidence>
<evidence type="ECO:0000259" key="8">
    <source>
        <dbReference type="Pfam" id="PF24882"/>
    </source>
</evidence>
<organism evidence="9 10">
    <name type="scientific">Heterorhabditis bacteriophora</name>
    <name type="common">Entomopathogenic nematode worm</name>
    <dbReference type="NCBI Taxonomy" id="37862"/>
    <lineage>
        <taxon>Eukaryota</taxon>
        <taxon>Metazoa</taxon>
        <taxon>Ecdysozoa</taxon>
        <taxon>Nematoda</taxon>
        <taxon>Chromadorea</taxon>
        <taxon>Rhabditida</taxon>
        <taxon>Rhabditina</taxon>
        <taxon>Rhabditomorpha</taxon>
        <taxon>Strongyloidea</taxon>
        <taxon>Heterorhabditidae</taxon>
        <taxon>Heterorhabditis</taxon>
    </lineage>
</organism>
<evidence type="ECO:0000313" key="10">
    <source>
        <dbReference type="WBParaSite" id="Hba_09041"/>
    </source>
</evidence>
<reference evidence="10" key="1">
    <citation type="submission" date="2016-11" db="UniProtKB">
        <authorList>
            <consortium name="WormBaseParasite"/>
        </authorList>
    </citation>
    <scope>IDENTIFICATION</scope>
</reference>
<comment type="subcellular location">
    <subcellularLocation>
        <location evidence="1 6">Nucleus</location>
    </subcellularLocation>
</comment>
<comment type="similarity">
    <text evidence="2 6">Belongs to the ORC2 family.</text>
</comment>
<feature type="domain" description="Origin recognition complex subunit 2 RecA-like" evidence="7">
    <location>
        <begin position="7"/>
        <end position="143"/>
    </location>
</feature>
<dbReference type="InterPro" id="IPR056772">
    <property type="entry name" value="RecA-like_ORC2"/>
</dbReference>
<dbReference type="Pfam" id="PF24882">
    <property type="entry name" value="WHD_ORC2"/>
    <property type="match status" value="1"/>
</dbReference>
<dbReference type="GO" id="GO:0003688">
    <property type="term" value="F:DNA replication origin binding"/>
    <property type="evidence" value="ECO:0007669"/>
    <property type="project" value="UniProtKB-UniRule"/>
</dbReference>
<protein>
    <recommendedName>
        <fullName evidence="3 6">Origin recognition complex subunit 2</fullName>
    </recommendedName>
</protein>
<keyword evidence="5 6" id="KW-0539">Nucleus</keyword>
<comment type="function">
    <text evidence="6">Component of the origin recognition complex (ORC) that binds origins of replication. DNA-binding is ATP-dependent. ORC is required to assemble the pre-replication complex necessary to initiate DNA replication.</text>
</comment>
<dbReference type="Pfam" id="PF04084">
    <property type="entry name" value="RecA-like_ORC2"/>
    <property type="match status" value="1"/>
</dbReference>
<dbReference type="InterPro" id="IPR056773">
    <property type="entry name" value="WHD_ORC2"/>
</dbReference>
<dbReference type="GO" id="GO:0006260">
    <property type="term" value="P:DNA replication"/>
    <property type="evidence" value="ECO:0007669"/>
    <property type="project" value="UniProtKB-UniRule"/>
</dbReference>
<proteinExistence type="inferred from homology"/>
<evidence type="ECO:0000256" key="2">
    <source>
        <dbReference type="ARBA" id="ARBA00007421"/>
    </source>
</evidence>
<comment type="subunit">
    <text evidence="6">Component of the origin recognition complex (ORC).</text>
</comment>
<evidence type="ECO:0000256" key="4">
    <source>
        <dbReference type="ARBA" id="ARBA00022705"/>
    </source>
</evidence>